<dbReference type="AlphaFoldDB" id="A0A7L0E0A9"/>
<dbReference type="Pfam" id="PF26060">
    <property type="entry name" value="TGFBR3_N"/>
    <property type="match status" value="1"/>
</dbReference>
<feature type="non-terminal residue" evidence="14">
    <location>
        <position position="1"/>
    </location>
</feature>
<name>A0A7L0E0A9_TROML</name>
<accession>A0A7L0E0A9</accession>
<keyword evidence="3" id="KW-0597">Phosphoprotein</keyword>
<feature type="domain" description="TGFBR3/Endoglin-like N-terminal" evidence="13">
    <location>
        <begin position="29"/>
        <end position="178"/>
    </location>
</feature>
<keyword evidence="8" id="KW-1015">Disulfide bond</keyword>
<dbReference type="PANTHER" id="PTHR14002">
    <property type="entry name" value="ENDOGLIN/TGF-BETA RECEPTOR TYPE III"/>
    <property type="match status" value="1"/>
</dbReference>
<evidence type="ECO:0000256" key="4">
    <source>
        <dbReference type="ARBA" id="ARBA00022692"/>
    </source>
</evidence>
<evidence type="ECO:0000313" key="15">
    <source>
        <dbReference type="Proteomes" id="UP000550660"/>
    </source>
</evidence>
<gene>
    <name evidence="14" type="primary">Eng</name>
    <name evidence="14" type="ORF">TROMEL_R09175</name>
</gene>
<keyword evidence="6 11" id="KW-1133">Transmembrane helix</keyword>
<feature type="transmembrane region" description="Helical" evidence="11">
    <location>
        <begin position="568"/>
        <end position="595"/>
    </location>
</feature>
<evidence type="ECO:0000256" key="9">
    <source>
        <dbReference type="ARBA" id="ARBA00023180"/>
    </source>
</evidence>
<evidence type="ECO:0000256" key="10">
    <source>
        <dbReference type="SAM" id="MobiDB-lite"/>
    </source>
</evidence>
<keyword evidence="7 11" id="KW-0472">Membrane</keyword>
<keyword evidence="5" id="KW-0732">Signal</keyword>
<keyword evidence="9" id="KW-0325">Glycoprotein</keyword>
<feature type="compositionally biased region" description="Low complexity" evidence="10">
    <location>
        <begin position="608"/>
        <end position="619"/>
    </location>
</feature>
<protein>
    <submittedName>
        <fullName evidence="14">EGLN protein</fullName>
    </submittedName>
</protein>
<feature type="non-terminal residue" evidence="14">
    <location>
        <position position="637"/>
    </location>
</feature>
<feature type="domain" description="ZP-N" evidence="12">
    <location>
        <begin position="368"/>
        <end position="450"/>
    </location>
</feature>
<evidence type="ECO:0000256" key="3">
    <source>
        <dbReference type="ARBA" id="ARBA00022553"/>
    </source>
</evidence>
<keyword evidence="4 11" id="KW-0812">Transmembrane</keyword>
<evidence type="ECO:0000256" key="1">
    <source>
        <dbReference type="ARBA" id="ARBA00004251"/>
    </source>
</evidence>
<dbReference type="EMBL" id="VXAG01000138">
    <property type="protein sequence ID" value="NXJ76313.1"/>
    <property type="molecule type" value="Genomic_DNA"/>
</dbReference>
<feature type="region of interest" description="Disordered" evidence="10">
    <location>
        <begin position="602"/>
        <end position="637"/>
    </location>
</feature>
<dbReference type="InterPro" id="IPR055356">
    <property type="entry name" value="ZP-N"/>
</dbReference>
<comment type="subcellular location">
    <subcellularLocation>
        <location evidence="1">Cell membrane</location>
        <topology evidence="1">Single-pass type I membrane protein</topology>
    </subcellularLocation>
</comment>
<proteinExistence type="predicted"/>
<evidence type="ECO:0000313" key="14">
    <source>
        <dbReference type="EMBL" id="NXJ76313.1"/>
    </source>
</evidence>
<evidence type="ECO:0000259" key="13">
    <source>
        <dbReference type="Pfam" id="PF26060"/>
    </source>
</evidence>
<dbReference type="Gene3D" id="2.60.40.3210">
    <property type="entry name" value="Zona pellucida, ZP-N domain"/>
    <property type="match status" value="1"/>
</dbReference>
<sequence length="637" mass="68571">SLVFRSDPGRAEGCDLQPLAEPPVTLSYTTSTVPRGCVSGGSRSNGSEVHVLNVKWSKVSNQGASPECCPPSTVPLALPYGGVGCMLPPSPRLRLSLTSQDAHLSPGITTAPHCEQLVATGEEQLLAWARRTYGSITSYSELRDPRWVKLRLVEDADSPSECIPQGEFDAMPHLETEVVFHEVKGCSHGDAQSTKAAHIVRLDPKPSSITKVDVSLSCPKRAVGNQFLILQSRANLTWFLSLNNCNVHFLVSGSYRITSLSLGPFPGELLPDTEQGLVDKAFEKNCSVIASYSAIPASTHISLEIQEHGEAAGTPMGGIGGCHYPAQTLLSPCLAEVTRRAPVMTTTPPTSTQSMPKLLLPMLRPWKCTDETMEIVIARSHLQPIKDLVNISLRDSSCQAEKNATHFMLKTALSHCGTSLEDRGHANNELILNLGKGAVLRTERVAFQCEIPRELFLRLFPTAAFEVPQMELEVNKEVFVQVPPPARCLGWEGGADHPQASDPDGSPSRSSISLVPRVWGLPALSPSQGCRYPTFSPQSPPLQNTTMFEKVLQVMVKDGWQPPNSRGLGLAAVLGITFGAFLIGALLTAGLWYIYSHTRPTSKLQPVSSTAPASESSSTNHSIGSTQSTPCSTSSMA</sequence>
<feature type="region of interest" description="Disordered" evidence="10">
    <location>
        <begin position="491"/>
        <end position="511"/>
    </location>
</feature>
<evidence type="ECO:0000256" key="8">
    <source>
        <dbReference type="ARBA" id="ARBA00023157"/>
    </source>
</evidence>
<dbReference type="Proteomes" id="UP000550660">
    <property type="component" value="Unassembled WGS sequence"/>
</dbReference>
<organism evidence="14 15">
    <name type="scientific">Trogon melanurus</name>
    <name type="common">Black-tailed trogon</name>
    <dbReference type="NCBI Taxonomy" id="56311"/>
    <lineage>
        <taxon>Eukaryota</taxon>
        <taxon>Metazoa</taxon>
        <taxon>Chordata</taxon>
        <taxon>Craniata</taxon>
        <taxon>Vertebrata</taxon>
        <taxon>Euteleostomi</taxon>
        <taxon>Archelosauria</taxon>
        <taxon>Archosauria</taxon>
        <taxon>Dinosauria</taxon>
        <taxon>Saurischia</taxon>
        <taxon>Theropoda</taxon>
        <taxon>Coelurosauria</taxon>
        <taxon>Aves</taxon>
        <taxon>Neognathae</taxon>
        <taxon>Neoaves</taxon>
        <taxon>Telluraves</taxon>
        <taxon>Coraciimorphae</taxon>
        <taxon>Trogoniformes</taxon>
        <taxon>Trogonidae</taxon>
        <taxon>Trogon</taxon>
    </lineage>
</organism>
<evidence type="ECO:0000256" key="7">
    <source>
        <dbReference type="ARBA" id="ARBA00023136"/>
    </source>
</evidence>
<dbReference type="OrthoDB" id="10072329at2759"/>
<dbReference type="Pfam" id="PF23344">
    <property type="entry name" value="ZP-N"/>
    <property type="match status" value="1"/>
</dbReference>
<comment type="caution">
    <text evidence="14">The sequence shown here is derived from an EMBL/GenBank/DDBJ whole genome shotgun (WGS) entry which is preliminary data.</text>
</comment>
<keyword evidence="2" id="KW-1003">Cell membrane</keyword>
<dbReference type="PANTHER" id="PTHR14002:SF1">
    <property type="entry name" value="ENDOGLIN"/>
    <property type="match status" value="1"/>
</dbReference>
<evidence type="ECO:0000256" key="2">
    <source>
        <dbReference type="ARBA" id="ARBA00022475"/>
    </source>
</evidence>
<feature type="compositionally biased region" description="Polar residues" evidence="10">
    <location>
        <begin position="620"/>
        <end position="637"/>
    </location>
</feature>
<dbReference type="InterPro" id="IPR058899">
    <property type="entry name" value="TGFBR3/Endoglin-like_N"/>
</dbReference>
<evidence type="ECO:0000256" key="5">
    <source>
        <dbReference type="ARBA" id="ARBA00022729"/>
    </source>
</evidence>
<evidence type="ECO:0000259" key="12">
    <source>
        <dbReference type="Pfam" id="PF23344"/>
    </source>
</evidence>
<evidence type="ECO:0000256" key="6">
    <source>
        <dbReference type="ARBA" id="ARBA00022989"/>
    </source>
</evidence>
<reference evidence="14 15" key="1">
    <citation type="submission" date="2019-09" db="EMBL/GenBank/DDBJ databases">
        <title>Bird 10,000 Genomes (B10K) Project - Family phase.</title>
        <authorList>
            <person name="Zhang G."/>
        </authorList>
    </citation>
    <scope>NUCLEOTIDE SEQUENCE [LARGE SCALE GENOMIC DNA]</scope>
    <source>
        <strain evidence="14">B10K-DU-007-40</strain>
        <tissue evidence="14">Mixed tissue sample</tissue>
    </source>
</reference>
<keyword evidence="15" id="KW-1185">Reference proteome</keyword>
<evidence type="ECO:0000256" key="11">
    <source>
        <dbReference type="SAM" id="Phobius"/>
    </source>
</evidence>
<dbReference type="GO" id="GO:0001570">
    <property type="term" value="P:vasculogenesis"/>
    <property type="evidence" value="ECO:0007669"/>
    <property type="project" value="TreeGrafter"/>
</dbReference>